<reference evidence="2" key="2">
    <citation type="submission" date="2020-09" db="EMBL/GenBank/DDBJ databases">
        <authorList>
            <person name="Sun Q."/>
            <person name="Zhou Y."/>
        </authorList>
    </citation>
    <scope>NUCLEOTIDE SEQUENCE</scope>
    <source>
        <strain evidence="2">CGMCC 4.7201</strain>
    </source>
</reference>
<sequence>MWSDTAVPTGDNWWARPFPRPSLLPARAAAWARYVFGKWAVARTEPSAASRRAPERSEGFECEGAAQ</sequence>
<dbReference type="Proteomes" id="UP000641932">
    <property type="component" value="Unassembled WGS sequence"/>
</dbReference>
<reference evidence="2" key="1">
    <citation type="journal article" date="2014" name="Int. J. Syst. Evol. Microbiol.">
        <title>Complete genome sequence of Corynebacterium casei LMG S-19264T (=DSM 44701T), isolated from a smear-ripened cheese.</title>
        <authorList>
            <consortium name="US DOE Joint Genome Institute (JGI-PGF)"/>
            <person name="Walter F."/>
            <person name="Albersmeier A."/>
            <person name="Kalinowski J."/>
            <person name="Ruckert C."/>
        </authorList>
    </citation>
    <scope>NUCLEOTIDE SEQUENCE</scope>
    <source>
        <strain evidence="2">CGMCC 4.7201</strain>
    </source>
</reference>
<evidence type="ECO:0000256" key="1">
    <source>
        <dbReference type="SAM" id="MobiDB-lite"/>
    </source>
</evidence>
<dbReference type="EMBL" id="BMMS01000002">
    <property type="protein sequence ID" value="GGO81376.1"/>
    <property type="molecule type" value="Genomic_DNA"/>
</dbReference>
<protein>
    <submittedName>
        <fullName evidence="2">Uncharacterized protein</fullName>
    </submittedName>
</protein>
<dbReference type="AlphaFoldDB" id="A0A917ZEJ6"/>
<gene>
    <name evidence="2" type="ORF">GCM10012280_05450</name>
</gene>
<evidence type="ECO:0000313" key="3">
    <source>
        <dbReference type="Proteomes" id="UP000641932"/>
    </source>
</evidence>
<comment type="caution">
    <text evidence="2">The sequence shown here is derived from an EMBL/GenBank/DDBJ whole genome shotgun (WGS) entry which is preliminary data.</text>
</comment>
<accession>A0A917ZEJ6</accession>
<keyword evidence="3" id="KW-1185">Reference proteome</keyword>
<proteinExistence type="predicted"/>
<feature type="region of interest" description="Disordered" evidence="1">
    <location>
        <begin position="43"/>
        <end position="67"/>
    </location>
</feature>
<name>A0A917ZEJ6_9ACTN</name>
<evidence type="ECO:0000313" key="2">
    <source>
        <dbReference type="EMBL" id="GGO81376.1"/>
    </source>
</evidence>
<organism evidence="2 3">
    <name type="scientific">Wenjunlia tyrosinilytica</name>
    <dbReference type="NCBI Taxonomy" id="1544741"/>
    <lineage>
        <taxon>Bacteria</taxon>
        <taxon>Bacillati</taxon>
        <taxon>Actinomycetota</taxon>
        <taxon>Actinomycetes</taxon>
        <taxon>Kitasatosporales</taxon>
        <taxon>Streptomycetaceae</taxon>
        <taxon>Wenjunlia</taxon>
    </lineage>
</organism>